<evidence type="ECO:0000256" key="4">
    <source>
        <dbReference type="ARBA" id="ARBA00022679"/>
    </source>
</evidence>
<keyword evidence="6" id="KW-0680">Restriction system</keyword>
<dbReference type="Pfam" id="PF02384">
    <property type="entry name" value="N6_Mtase"/>
    <property type="match status" value="1"/>
</dbReference>
<dbReference type="InterPro" id="IPR038333">
    <property type="entry name" value="T1MK-like_N_sf"/>
</dbReference>
<dbReference type="GO" id="GO:0008170">
    <property type="term" value="F:N-methyltransferase activity"/>
    <property type="evidence" value="ECO:0007669"/>
    <property type="project" value="InterPro"/>
</dbReference>
<dbReference type="GO" id="GO:0009307">
    <property type="term" value="P:DNA restriction-modification system"/>
    <property type="evidence" value="ECO:0007669"/>
    <property type="project" value="UniProtKB-KW"/>
</dbReference>
<dbReference type="GO" id="GO:0032259">
    <property type="term" value="P:methylation"/>
    <property type="evidence" value="ECO:0007669"/>
    <property type="project" value="UniProtKB-KW"/>
</dbReference>
<accession>A0AA90W6X2</accession>
<dbReference type="EMBL" id="WITK01000011">
    <property type="protein sequence ID" value="MQW92230.1"/>
    <property type="molecule type" value="Genomic_DNA"/>
</dbReference>
<organism evidence="10 11">
    <name type="scientific">Acinetobacter wanghuae</name>
    <dbReference type="NCBI Taxonomy" id="2662362"/>
    <lineage>
        <taxon>Bacteria</taxon>
        <taxon>Pseudomonadati</taxon>
        <taxon>Pseudomonadota</taxon>
        <taxon>Gammaproteobacteria</taxon>
        <taxon>Moraxellales</taxon>
        <taxon>Moraxellaceae</taxon>
        <taxon>Acinetobacter</taxon>
    </lineage>
</organism>
<dbReference type="RefSeq" id="WP_153389356.1">
    <property type="nucleotide sequence ID" value="NZ_WITK01000011.1"/>
</dbReference>
<reference evidence="10 11" key="1">
    <citation type="submission" date="2019-10" db="EMBL/GenBank/DDBJ databases">
        <authorList>
            <person name="Dong K."/>
        </authorList>
    </citation>
    <scope>NUCLEOTIDE SEQUENCE [LARGE SCALE GENOMIC DNA]</scope>
    <source>
        <strain evidence="11">dk771</strain>
    </source>
</reference>
<dbReference type="GO" id="GO:0009007">
    <property type="term" value="F:site-specific DNA-methyltransferase (adenine-specific) activity"/>
    <property type="evidence" value="ECO:0007669"/>
    <property type="project" value="UniProtKB-EC"/>
</dbReference>
<dbReference type="NCBIfam" id="TIGR00497">
    <property type="entry name" value="hsdM"/>
    <property type="match status" value="1"/>
</dbReference>
<protein>
    <recommendedName>
        <fullName evidence="2">site-specific DNA-methyltransferase (adenine-specific)</fullName>
        <ecNumber evidence="2">2.1.1.72</ecNumber>
    </recommendedName>
</protein>
<dbReference type="PRINTS" id="PR00507">
    <property type="entry name" value="N12N6MTFRASE"/>
</dbReference>
<comment type="catalytic activity">
    <reaction evidence="7">
        <text>a 2'-deoxyadenosine in DNA + S-adenosyl-L-methionine = an N(6)-methyl-2'-deoxyadenosine in DNA + S-adenosyl-L-homocysteine + H(+)</text>
        <dbReference type="Rhea" id="RHEA:15197"/>
        <dbReference type="Rhea" id="RHEA-COMP:12418"/>
        <dbReference type="Rhea" id="RHEA-COMP:12419"/>
        <dbReference type="ChEBI" id="CHEBI:15378"/>
        <dbReference type="ChEBI" id="CHEBI:57856"/>
        <dbReference type="ChEBI" id="CHEBI:59789"/>
        <dbReference type="ChEBI" id="CHEBI:90615"/>
        <dbReference type="ChEBI" id="CHEBI:90616"/>
        <dbReference type="EC" id="2.1.1.72"/>
    </reaction>
</comment>
<dbReference type="GO" id="GO:0003677">
    <property type="term" value="F:DNA binding"/>
    <property type="evidence" value="ECO:0007669"/>
    <property type="project" value="InterPro"/>
</dbReference>
<comment type="similarity">
    <text evidence="1">Belongs to the N(4)/N(6)-methyltransferase family.</text>
</comment>
<dbReference type="PANTHER" id="PTHR42933:SF1">
    <property type="entry name" value="SITE-SPECIFIC DNA-METHYLTRANSFERASE (ADENINE-SPECIFIC)"/>
    <property type="match status" value="1"/>
</dbReference>
<evidence type="ECO:0000256" key="2">
    <source>
        <dbReference type="ARBA" id="ARBA00011900"/>
    </source>
</evidence>
<dbReference type="AlphaFoldDB" id="A0AA90W6X2"/>
<dbReference type="Proteomes" id="UP000480556">
    <property type="component" value="Unassembled WGS sequence"/>
</dbReference>
<dbReference type="InterPro" id="IPR003356">
    <property type="entry name" value="DNA_methylase_A-5"/>
</dbReference>
<comment type="caution">
    <text evidence="10">The sequence shown here is derived from an EMBL/GenBank/DDBJ whole genome shotgun (WGS) entry which is preliminary data.</text>
</comment>
<dbReference type="InterPro" id="IPR051537">
    <property type="entry name" value="DNA_Adenine_Mtase"/>
</dbReference>
<dbReference type="EC" id="2.1.1.72" evidence="2"/>
<evidence type="ECO:0000313" key="11">
    <source>
        <dbReference type="Proteomes" id="UP000480556"/>
    </source>
</evidence>
<feature type="domain" description="N6 adenine-specific DNA methyltransferase N-terminal" evidence="9">
    <location>
        <begin position="9"/>
        <end position="169"/>
    </location>
</feature>
<dbReference type="Gene3D" id="1.20.1260.30">
    <property type="match status" value="1"/>
</dbReference>
<dbReference type="InterPro" id="IPR002052">
    <property type="entry name" value="DNA_methylase_N6_adenine_CS"/>
</dbReference>
<dbReference type="Gene3D" id="3.40.50.150">
    <property type="entry name" value="Vaccinia Virus protein VP39"/>
    <property type="match status" value="1"/>
</dbReference>
<evidence type="ECO:0000256" key="6">
    <source>
        <dbReference type="ARBA" id="ARBA00022747"/>
    </source>
</evidence>
<dbReference type="CDD" id="cd02440">
    <property type="entry name" value="AdoMet_MTases"/>
    <property type="match status" value="1"/>
</dbReference>
<evidence type="ECO:0000313" key="10">
    <source>
        <dbReference type="EMBL" id="MQW92230.1"/>
    </source>
</evidence>
<evidence type="ECO:0000256" key="5">
    <source>
        <dbReference type="ARBA" id="ARBA00022691"/>
    </source>
</evidence>
<sequence>MTQVQLQQLQKQLWNIANTLRGKMGADEFRDYILGFIFFKYLSEKSVTFANELLEGEDISFLELDESNEEHVAYIEEIKKNAISEVGYALTPKQLFHTLAKRGRSEDKAENFILDDLAATLKAIEQSTLGTDSADDFANLFEDMDLNSSKLGNTASDRNELVAKVLSHLDDIDFDISNTEADILGDAYEYLIGEFASGAGKKAGEFYTPQTVSTLLAKIVTQGKERLRSVYDPTCGSGSLLLRVKREVKDVDMIYGQEMNRTTYNLARMNMILHDVHFAKFDIKQEDTLIRPQHLDKRFDAVVANPPFSAKWSADPLFLQDERFSSYGKLAPSSKADMAFVQHMLHHLDENGTMAVVLPHGVLFRGSSEGVIRQYLIEQMNVIDTIIGLPANIFYGTSIPTCILVLKKNREHKDNILFIDASNEFEKQKTQNKLLPEHLDNIIGAFEKRQNIEKYAKVATLQEVKDNDFNLNIPRYVDTFEAEAEIDLDAIAKKLQALEVESQKTDAVIADFCKELGIDSPFVEVK</sequence>
<dbReference type="InterPro" id="IPR029063">
    <property type="entry name" value="SAM-dependent_MTases_sf"/>
</dbReference>
<evidence type="ECO:0000259" key="9">
    <source>
        <dbReference type="Pfam" id="PF12161"/>
    </source>
</evidence>
<dbReference type="PROSITE" id="PS00092">
    <property type="entry name" value="N6_MTASE"/>
    <property type="match status" value="1"/>
</dbReference>
<feature type="domain" description="DNA methylase adenine-specific" evidence="8">
    <location>
        <begin position="181"/>
        <end position="483"/>
    </location>
</feature>
<evidence type="ECO:0000256" key="7">
    <source>
        <dbReference type="ARBA" id="ARBA00047942"/>
    </source>
</evidence>
<proteinExistence type="inferred from homology"/>
<evidence type="ECO:0000256" key="3">
    <source>
        <dbReference type="ARBA" id="ARBA00022603"/>
    </source>
</evidence>
<evidence type="ECO:0000256" key="1">
    <source>
        <dbReference type="ARBA" id="ARBA00006594"/>
    </source>
</evidence>
<dbReference type="InterPro" id="IPR022749">
    <property type="entry name" value="D12N6_MeTrfase_N"/>
</dbReference>
<dbReference type="SUPFAM" id="SSF53335">
    <property type="entry name" value="S-adenosyl-L-methionine-dependent methyltransferases"/>
    <property type="match status" value="1"/>
</dbReference>
<dbReference type="Pfam" id="PF12161">
    <property type="entry name" value="HsdM_N"/>
    <property type="match status" value="1"/>
</dbReference>
<dbReference type="PANTHER" id="PTHR42933">
    <property type="entry name" value="SLR6095 PROTEIN"/>
    <property type="match status" value="1"/>
</dbReference>
<evidence type="ECO:0000259" key="8">
    <source>
        <dbReference type="Pfam" id="PF02384"/>
    </source>
</evidence>
<keyword evidence="3 10" id="KW-0489">Methyltransferase</keyword>
<keyword evidence="5" id="KW-0949">S-adenosyl-L-methionine</keyword>
<dbReference type="InterPro" id="IPR004546">
    <property type="entry name" value="Restrct_endonuc_T1M"/>
</dbReference>
<gene>
    <name evidence="10" type="ORF">GHJ48_07470</name>
</gene>
<name>A0AA90W6X2_9GAMM</name>
<keyword evidence="4 10" id="KW-0808">Transferase</keyword>